<dbReference type="EMBL" id="AP023440">
    <property type="protein sequence ID" value="BCL28644.1"/>
    <property type="molecule type" value="Genomic_DNA"/>
</dbReference>
<evidence type="ECO:0000313" key="3">
    <source>
        <dbReference type="Proteomes" id="UP000516444"/>
    </source>
</evidence>
<protein>
    <submittedName>
        <fullName evidence="2">Uncharacterized protein</fullName>
    </submittedName>
</protein>
<keyword evidence="3" id="KW-1185">Reference proteome</keyword>
<sequence length="73" mass="8226">MRAQQVAERSRRSRGDVGANRHPQAERVYRLRGYVFCVLCGRRMQGKPSGRAVCYVCAPKVEYRPEGHGAHGP</sequence>
<reference evidence="2 3" key="1">
    <citation type="journal article" date="2014" name="Int. J. Syst. Evol. Microbiol.">
        <title>Complete genome sequence of Corynebacterium casei LMG S-19264T (=DSM 44701T), isolated from a smear-ripened cheese.</title>
        <authorList>
            <consortium name="US DOE Joint Genome Institute (JGI-PGF)"/>
            <person name="Walter F."/>
            <person name="Albersmeier A."/>
            <person name="Kalinowski J."/>
            <person name="Ruckert C."/>
        </authorList>
    </citation>
    <scope>NUCLEOTIDE SEQUENCE [LARGE SCALE GENOMIC DNA]</scope>
    <source>
        <strain evidence="2 3">JCM 4677</strain>
    </source>
</reference>
<evidence type="ECO:0000313" key="2">
    <source>
        <dbReference type="EMBL" id="BCL28644.1"/>
    </source>
</evidence>
<name>A0A7G1P472_9ACTN</name>
<accession>A0A7G1P472</accession>
<dbReference type="KEGG" id="sgm:GCM10017557_35030"/>
<evidence type="ECO:0000256" key="1">
    <source>
        <dbReference type="SAM" id="MobiDB-lite"/>
    </source>
</evidence>
<dbReference type="RefSeq" id="WP_190850870.1">
    <property type="nucleotide sequence ID" value="NZ_AP023440.1"/>
</dbReference>
<dbReference type="AlphaFoldDB" id="A0A7G1P472"/>
<proteinExistence type="predicted"/>
<gene>
    <name evidence="2" type="ORF">GCM10017557_35030</name>
</gene>
<dbReference type="Proteomes" id="UP000516444">
    <property type="component" value="Chromosome"/>
</dbReference>
<feature type="region of interest" description="Disordered" evidence="1">
    <location>
        <begin position="1"/>
        <end position="23"/>
    </location>
</feature>
<organism evidence="2 3">
    <name type="scientific">Streptomyces aurantiacus</name>
    <dbReference type="NCBI Taxonomy" id="47760"/>
    <lineage>
        <taxon>Bacteria</taxon>
        <taxon>Bacillati</taxon>
        <taxon>Actinomycetota</taxon>
        <taxon>Actinomycetes</taxon>
        <taxon>Kitasatosporales</taxon>
        <taxon>Streptomycetaceae</taxon>
        <taxon>Streptomyces</taxon>
        <taxon>Streptomyces aurantiacus group</taxon>
    </lineage>
</organism>